<keyword evidence="2" id="KW-0812">Transmembrane</keyword>
<dbReference type="InterPro" id="IPR035451">
    <property type="entry name" value="Ada-like_dom_sf"/>
</dbReference>
<protein>
    <recommendedName>
        <fullName evidence="5">Ada DNA repair metal-binding domain-containing protein</fullName>
    </recommendedName>
</protein>
<keyword evidence="4" id="KW-1185">Reference proteome</keyword>
<evidence type="ECO:0000256" key="1">
    <source>
        <dbReference type="SAM" id="MobiDB-lite"/>
    </source>
</evidence>
<feature type="region of interest" description="Disordered" evidence="1">
    <location>
        <begin position="51"/>
        <end position="204"/>
    </location>
</feature>
<accession>A0ABS8PLF6</accession>
<evidence type="ECO:0008006" key="5">
    <source>
        <dbReference type="Google" id="ProtNLM"/>
    </source>
</evidence>
<evidence type="ECO:0000256" key="2">
    <source>
        <dbReference type="SAM" id="Phobius"/>
    </source>
</evidence>
<feature type="compositionally biased region" description="Basic and acidic residues" evidence="1">
    <location>
        <begin position="140"/>
        <end position="153"/>
    </location>
</feature>
<proteinExistence type="predicted"/>
<feature type="transmembrane region" description="Helical" evidence="2">
    <location>
        <begin position="27"/>
        <end position="45"/>
    </location>
</feature>
<dbReference type="Proteomes" id="UP001199469">
    <property type="component" value="Unassembled WGS sequence"/>
</dbReference>
<keyword evidence="2" id="KW-0472">Membrane</keyword>
<gene>
    <name evidence="3" type="ORF">LQ327_33215</name>
</gene>
<keyword evidence="2" id="KW-1133">Transmembrane helix</keyword>
<organism evidence="3 4">
    <name type="scientific">Actinomycetospora endophytica</name>
    <dbReference type="NCBI Taxonomy" id="2291215"/>
    <lineage>
        <taxon>Bacteria</taxon>
        <taxon>Bacillati</taxon>
        <taxon>Actinomycetota</taxon>
        <taxon>Actinomycetes</taxon>
        <taxon>Pseudonocardiales</taxon>
        <taxon>Pseudonocardiaceae</taxon>
        <taxon>Actinomycetospora</taxon>
    </lineage>
</organism>
<dbReference type="EMBL" id="JAJNDB010000012">
    <property type="protein sequence ID" value="MCD2198236.1"/>
    <property type="molecule type" value="Genomic_DNA"/>
</dbReference>
<name>A0ABS8PLF6_9PSEU</name>
<dbReference type="RefSeq" id="WP_230741003.1">
    <property type="nucleotide sequence ID" value="NZ_JAJNDB010000012.1"/>
</dbReference>
<reference evidence="3 4" key="1">
    <citation type="submission" date="2021-11" db="EMBL/GenBank/DDBJ databases">
        <title>Draft genome sequence of Actinomycetospora sp. SF1 isolated from the rhizosphere soil.</title>
        <authorList>
            <person name="Duangmal K."/>
            <person name="Chantavorakit T."/>
        </authorList>
    </citation>
    <scope>NUCLEOTIDE SEQUENCE [LARGE SCALE GENOMIC DNA]</scope>
    <source>
        <strain evidence="3 4">TBRC 5722</strain>
    </source>
</reference>
<sequence length="245" mass="24898">MFVAIMVIAALASSAAAWISGEVVFAWVALALAAAVLVLIGARRLRARQAAARHGDDATRETGTTAAGPAEPDAVDPAGQADHPAETIAPVSPDPDSTAIAAESQTDQGRNSNEQASAPEPGAPPAGAEPEVESESTTAPRHDPVPVRSRTADPGDPEAATAAGTADKVSDDRASVGPHGSAATGVPGPVDDQTDVVSVQPGRRRYHRPGCEVIADRATDDIALEDARDEGFSPCTRCHPVATAT</sequence>
<feature type="compositionally biased region" description="Polar residues" evidence="1">
    <location>
        <begin position="103"/>
        <end position="115"/>
    </location>
</feature>
<dbReference type="SUPFAM" id="SSF57884">
    <property type="entry name" value="Ada DNA repair protein, N-terminal domain (N-Ada 10)"/>
    <property type="match status" value="1"/>
</dbReference>
<evidence type="ECO:0000313" key="4">
    <source>
        <dbReference type="Proteomes" id="UP001199469"/>
    </source>
</evidence>
<comment type="caution">
    <text evidence="3">The sequence shown here is derived from an EMBL/GenBank/DDBJ whole genome shotgun (WGS) entry which is preliminary data.</text>
</comment>
<evidence type="ECO:0000313" key="3">
    <source>
        <dbReference type="EMBL" id="MCD2198236.1"/>
    </source>
</evidence>
<feature type="compositionally biased region" description="Low complexity" evidence="1">
    <location>
        <begin position="116"/>
        <end position="129"/>
    </location>
</feature>